<dbReference type="AlphaFoldDB" id="A0AAN8ILA7"/>
<reference evidence="1 2" key="1">
    <citation type="submission" date="2022-12" db="EMBL/GenBank/DDBJ databases">
        <title>Genomic features and morphological characterization of a novel Knufia sp. strain isolated from spacecraft assembly facility.</title>
        <authorList>
            <person name="Teixeira M."/>
            <person name="Chander A.M."/>
            <person name="Stajich J.E."/>
            <person name="Venkateswaran K."/>
        </authorList>
    </citation>
    <scope>NUCLEOTIDE SEQUENCE [LARGE SCALE GENOMIC DNA]</scope>
    <source>
        <strain evidence="1 2">FJI-L2-BK-P2</strain>
    </source>
</reference>
<protein>
    <submittedName>
        <fullName evidence="1">Uncharacterized protein</fullName>
    </submittedName>
</protein>
<gene>
    <name evidence="1" type="ORF">OHC33_006929</name>
</gene>
<evidence type="ECO:0000313" key="2">
    <source>
        <dbReference type="Proteomes" id="UP001316803"/>
    </source>
</evidence>
<accession>A0AAN8ILA7</accession>
<sequence length="134" mass="14500">MQNTQLDRSAAASPDANISTHKVFLDDPTQIYCITEPSCVKQDATIGIGTLQVVGVYTSLKTANSAALVYAMEHMHARAVKEDPKASAKVIHDGSRAVWTVDWSARRTIIVVHTTKLSSTVCEAMMTVPIGLDK</sequence>
<evidence type="ECO:0000313" key="1">
    <source>
        <dbReference type="EMBL" id="KAK5952042.1"/>
    </source>
</evidence>
<proteinExistence type="predicted"/>
<dbReference type="EMBL" id="JAKLMC020000017">
    <property type="protein sequence ID" value="KAK5952042.1"/>
    <property type="molecule type" value="Genomic_DNA"/>
</dbReference>
<dbReference type="Proteomes" id="UP001316803">
    <property type="component" value="Unassembled WGS sequence"/>
</dbReference>
<comment type="caution">
    <text evidence="1">The sequence shown here is derived from an EMBL/GenBank/DDBJ whole genome shotgun (WGS) entry which is preliminary data.</text>
</comment>
<name>A0AAN8ILA7_9EURO</name>
<keyword evidence="2" id="KW-1185">Reference proteome</keyword>
<organism evidence="1 2">
    <name type="scientific">Knufia fluminis</name>
    <dbReference type="NCBI Taxonomy" id="191047"/>
    <lineage>
        <taxon>Eukaryota</taxon>
        <taxon>Fungi</taxon>
        <taxon>Dikarya</taxon>
        <taxon>Ascomycota</taxon>
        <taxon>Pezizomycotina</taxon>
        <taxon>Eurotiomycetes</taxon>
        <taxon>Chaetothyriomycetidae</taxon>
        <taxon>Chaetothyriales</taxon>
        <taxon>Trichomeriaceae</taxon>
        <taxon>Knufia</taxon>
    </lineage>
</organism>